<keyword evidence="3" id="KW-0808">Transferase</keyword>
<evidence type="ECO:0000256" key="1">
    <source>
        <dbReference type="ARBA" id="ARBA00022475"/>
    </source>
</evidence>
<feature type="domain" description="PEP-utilising enzyme mobile" evidence="11">
    <location>
        <begin position="911"/>
        <end position="981"/>
    </location>
</feature>
<evidence type="ECO:0000259" key="12">
    <source>
        <dbReference type="Pfam" id="PF01326"/>
    </source>
</evidence>
<dbReference type="InterPro" id="IPR003811">
    <property type="entry name" value="G3P_acylTferase_PlsY"/>
</dbReference>
<dbReference type="Proteomes" id="UP001056708">
    <property type="component" value="Chromosome"/>
</dbReference>
<evidence type="ECO:0000256" key="2">
    <source>
        <dbReference type="ARBA" id="ARBA00022516"/>
    </source>
</evidence>
<dbReference type="Gene3D" id="3.50.30.10">
    <property type="entry name" value="Phosphohistidine domain"/>
    <property type="match status" value="1"/>
</dbReference>
<feature type="transmembrane region" description="Helical" evidence="10">
    <location>
        <begin position="80"/>
        <end position="100"/>
    </location>
</feature>
<dbReference type="PANTHER" id="PTHR43615:SF1">
    <property type="entry name" value="PPDK_N DOMAIN-CONTAINING PROTEIN"/>
    <property type="match status" value="1"/>
</dbReference>
<evidence type="ECO:0000256" key="8">
    <source>
        <dbReference type="ARBA" id="ARBA00023209"/>
    </source>
</evidence>
<gene>
    <name evidence="13" type="ORF">NEA10_12310</name>
</gene>
<keyword evidence="2" id="KW-0444">Lipid biosynthesis</keyword>
<dbReference type="InterPro" id="IPR051549">
    <property type="entry name" value="PEP_Utilizing_Enz"/>
</dbReference>
<name>A0ABY5ALN2_9CYAN</name>
<protein>
    <submittedName>
        <fullName evidence="13">Glycerol-3-phosphate acyltransferase</fullName>
    </submittedName>
</protein>
<organism evidence="13 14">
    <name type="scientific">Phormidium yuhuli AB48</name>
    <dbReference type="NCBI Taxonomy" id="2940671"/>
    <lineage>
        <taxon>Bacteria</taxon>
        <taxon>Bacillati</taxon>
        <taxon>Cyanobacteriota</taxon>
        <taxon>Cyanophyceae</taxon>
        <taxon>Oscillatoriophycideae</taxon>
        <taxon>Oscillatoriales</taxon>
        <taxon>Oscillatoriaceae</taxon>
        <taxon>Phormidium</taxon>
        <taxon>Phormidium yuhuli</taxon>
    </lineage>
</organism>
<dbReference type="Gene3D" id="3.30.1490.20">
    <property type="entry name" value="ATP-grasp fold, A domain"/>
    <property type="match status" value="1"/>
</dbReference>
<keyword evidence="8" id="KW-0594">Phospholipid biosynthesis</keyword>
<feature type="domain" description="Pyruvate phosphate dikinase AMP/ATP-binding" evidence="12">
    <location>
        <begin position="263"/>
        <end position="466"/>
    </location>
</feature>
<dbReference type="InterPro" id="IPR036637">
    <property type="entry name" value="Phosphohistidine_dom_sf"/>
</dbReference>
<keyword evidence="13" id="KW-0012">Acyltransferase</keyword>
<evidence type="ECO:0000256" key="6">
    <source>
        <dbReference type="ARBA" id="ARBA00023098"/>
    </source>
</evidence>
<evidence type="ECO:0000256" key="9">
    <source>
        <dbReference type="ARBA" id="ARBA00023264"/>
    </source>
</evidence>
<sequence length="987" mass="107799">MPLSPLLAASFILLASALLGGLPLLGAIVRWVSDEDLSQTGTGNLGVSAAFYHGGTPAGVLAVLSEAAKGILVVLLARWLLPQLPSFELFALIALVLGRYGFKQGAGTTNTVWGIVTHDWRIALFVALISGASFTLIRERQAGRNLSLALLPAITWMLYPHSPGRLLGSLGLSCALYAIYQTMSDDLDLPLGGAQADTRKLFRFFRADRVLLSLDRPLTPEKVGLKAASLSQLRRWGYPVPPGWVFLPGDDSQLFAEALEVSPDRPLIARSSALTEDSELASAAGQYESVANLTSPAALEEAIDRCLASYDTPAAVQYRQERQQQDEEEDSAPGGAMAVLVQEQVAGVFSGVAFSRDPVSRCGDAVAIEALPGEAAQVVSGQVTPERYHVSVSSELATLDWRSPATGQDERLVVSGDSGDVPLSLLRRVAVLARQLEQRLQNVPQDLEWSYDGDRLWVLQARPISTLLPIWTRQIAAEVIPGFIRPLTWSINRPLTCGVWGEIFSIVLGDRAHGLDFSETATLHYSSAYFNASLLGDIFRRMGLPPESLAFLTEGASMSRPSLRSTLTNLPGLLRLLRRQWVLEQEFNTQYQREFLPLLETLESRPACRFTGDRLIPQQSPPKLLERIQDILQGLEGVTYYNILAPLGFAAKKAIFKVDEASLDNQHMPEVAALAALENIAESARNLLPEGRLDVVELFVYLAESNDGQEILKQLEVFLEEFGYLSEVGTDIAVATWREDPRPVRALFAQLVQTKDLPASPRSKPSTSKAGQVQRALNLKGNVAQVYGCLLAELRWSFRSLEQQWLESGVLREPGDIFFLVFHEVRGLVEGDNPDLLALVPELVAQRRAKWERDRQRADLPYVTYGKPPMTLLTFSSQPAQLQLSGIGASAGQAEGPVKIVRQLSDGLQLPPHTILVVPYTDSGWMPLLARASGLISQVGGRLSHGAIVAREYGIPAVMNVANATNLLKDGQRVRLDGETGTIEILS</sequence>
<dbReference type="PANTHER" id="PTHR43615">
    <property type="entry name" value="PHOSPHOENOLPYRUVATE SYNTHASE-RELATED"/>
    <property type="match status" value="1"/>
</dbReference>
<accession>A0ABY5ALN2</accession>
<evidence type="ECO:0000256" key="7">
    <source>
        <dbReference type="ARBA" id="ARBA00023136"/>
    </source>
</evidence>
<dbReference type="SUPFAM" id="SSF52009">
    <property type="entry name" value="Phosphohistidine domain"/>
    <property type="match status" value="1"/>
</dbReference>
<dbReference type="InterPro" id="IPR002192">
    <property type="entry name" value="PPDK_AMP/ATP-bd"/>
</dbReference>
<evidence type="ECO:0000256" key="3">
    <source>
        <dbReference type="ARBA" id="ARBA00022679"/>
    </source>
</evidence>
<feature type="transmembrane region" description="Helical" evidence="10">
    <location>
        <begin position="120"/>
        <end position="137"/>
    </location>
</feature>
<keyword evidence="14" id="KW-1185">Reference proteome</keyword>
<dbReference type="Pfam" id="PF00391">
    <property type="entry name" value="PEP-utilizers"/>
    <property type="match status" value="1"/>
</dbReference>
<evidence type="ECO:0000256" key="10">
    <source>
        <dbReference type="SAM" id="Phobius"/>
    </source>
</evidence>
<dbReference type="InterPro" id="IPR013815">
    <property type="entry name" value="ATP_grasp_subdomain_1"/>
</dbReference>
<feature type="transmembrane region" description="Helical" evidence="10">
    <location>
        <begin position="50"/>
        <end position="68"/>
    </location>
</feature>
<keyword evidence="9" id="KW-1208">Phospholipid metabolism</keyword>
<dbReference type="SUPFAM" id="SSF56059">
    <property type="entry name" value="Glutathione synthetase ATP-binding domain-like"/>
    <property type="match status" value="1"/>
</dbReference>
<dbReference type="Pfam" id="PF02660">
    <property type="entry name" value="G3P_acyltransf"/>
    <property type="match status" value="1"/>
</dbReference>
<evidence type="ECO:0000256" key="4">
    <source>
        <dbReference type="ARBA" id="ARBA00022692"/>
    </source>
</evidence>
<reference evidence="13" key="1">
    <citation type="submission" date="2022-06" db="EMBL/GenBank/DDBJ databases">
        <title>Genome sequence of Phormidium yuhuli AB48 isolated from an industrial photobioreactor environment.</title>
        <authorList>
            <person name="Qiu Y."/>
            <person name="Noonan A.J.C."/>
            <person name="Dofher K."/>
            <person name="Koch M."/>
            <person name="Kieft B."/>
            <person name="Lin X."/>
            <person name="Ziels R.M."/>
            <person name="Hallam S.J."/>
        </authorList>
    </citation>
    <scope>NUCLEOTIDE SEQUENCE</scope>
    <source>
        <strain evidence="13">AB48</strain>
    </source>
</reference>
<dbReference type="Pfam" id="PF01326">
    <property type="entry name" value="PPDK_N"/>
    <property type="match status" value="1"/>
</dbReference>
<keyword evidence="5 10" id="KW-1133">Transmembrane helix</keyword>
<dbReference type="InterPro" id="IPR008279">
    <property type="entry name" value="PEP-util_enz_mobile_dom"/>
</dbReference>
<dbReference type="GO" id="GO:0016746">
    <property type="term" value="F:acyltransferase activity"/>
    <property type="evidence" value="ECO:0007669"/>
    <property type="project" value="UniProtKB-KW"/>
</dbReference>
<proteinExistence type="predicted"/>
<keyword evidence="6" id="KW-0443">Lipid metabolism</keyword>
<keyword evidence="7 10" id="KW-0472">Membrane</keyword>
<evidence type="ECO:0000313" key="13">
    <source>
        <dbReference type="EMBL" id="USR89661.1"/>
    </source>
</evidence>
<dbReference type="SMART" id="SM01207">
    <property type="entry name" value="G3P_acyltransf"/>
    <property type="match status" value="1"/>
</dbReference>
<evidence type="ECO:0000259" key="11">
    <source>
        <dbReference type="Pfam" id="PF00391"/>
    </source>
</evidence>
<dbReference type="RefSeq" id="WP_252660588.1">
    <property type="nucleotide sequence ID" value="NZ_CP098611.1"/>
</dbReference>
<evidence type="ECO:0000256" key="5">
    <source>
        <dbReference type="ARBA" id="ARBA00022989"/>
    </source>
</evidence>
<evidence type="ECO:0000313" key="14">
    <source>
        <dbReference type="Proteomes" id="UP001056708"/>
    </source>
</evidence>
<dbReference type="Gene3D" id="3.30.470.20">
    <property type="entry name" value="ATP-grasp fold, B domain"/>
    <property type="match status" value="1"/>
</dbReference>
<keyword evidence="4 10" id="KW-0812">Transmembrane</keyword>
<keyword evidence="1" id="KW-1003">Cell membrane</keyword>
<dbReference type="EMBL" id="CP098611">
    <property type="protein sequence ID" value="USR89661.1"/>
    <property type="molecule type" value="Genomic_DNA"/>
</dbReference>